<sequence length="373" mass="40122">MASDLKQGRRRAASTASQRNGRSSSSVAAKAIIEPKSSHTADEFLRDFLNPSFDPAAYLNATLPPLAQKPVAAASSAGSDAVPLAELSAQAQALLSQLNAQTTRLSNTLTQLTDDILRSGSRLAYEVELLRGETLTLSETMHETLHEDIKKFVPGGLPQRDGASKVASGGEEQHTTTPSGDVATVSGDAQDPEYIKQLQTLTLVRSRLESVIKTFGDAMEFSFPPSEVSVSSGFLSVSAPEPGSEQQSSEEKGQQVLRGLRDEISNLLHRSDDPVQGIERAATRIEELKELTTVWRGTAEEKGRSRFIESLAKMVEDRHRELVRDMEQAARREGKAAQETAAAKRAAGGADDSKTLPGGFGLISQLQKLRSGL</sequence>
<dbReference type="OrthoDB" id="5413829at2759"/>
<dbReference type="Gene3D" id="6.10.250.2790">
    <property type="match status" value="1"/>
</dbReference>
<dbReference type="Proteomes" id="UP000829364">
    <property type="component" value="Chromosome 5"/>
</dbReference>
<evidence type="ECO:0000256" key="1">
    <source>
        <dbReference type="SAM" id="Coils"/>
    </source>
</evidence>
<evidence type="ECO:0000313" key="4">
    <source>
        <dbReference type="Proteomes" id="UP000829364"/>
    </source>
</evidence>
<name>A0A9Q8QI33_9HYPO</name>
<feature type="compositionally biased region" description="Polar residues" evidence="2">
    <location>
        <begin position="14"/>
        <end position="27"/>
    </location>
</feature>
<feature type="region of interest" description="Disordered" evidence="2">
    <location>
        <begin position="233"/>
        <end position="255"/>
    </location>
</feature>
<keyword evidence="1" id="KW-0175">Coiled coil</keyword>
<feature type="region of interest" description="Disordered" evidence="2">
    <location>
        <begin position="1"/>
        <end position="34"/>
    </location>
</feature>
<organism evidence="3 4">
    <name type="scientific">Purpureocillium takamizusanense</name>
    <dbReference type="NCBI Taxonomy" id="2060973"/>
    <lineage>
        <taxon>Eukaryota</taxon>
        <taxon>Fungi</taxon>
        <taxon>Dikarya</taxon>
        <taxon>Ascomycota</taxon>
        <taxon>Pezizomycotina</taxon>
        <taxon>Sordariomycetes</taxon>
        <taxon>Hypocreomycetidae</taxon>
        <taxon>Hypocreales</taxon>
        <taxon>Ophiocordycipitaceae</taxon>
        <taxon>Purpureocillium</taxon>
    </lineage>
</organism>
<feature type="region of interest" description="Disordered" evidence="2">
    <location>
        <begin position="327"/>
        <end position="359"/>
    </location>
</feature>
<reference evidence="3" key="1">
    <citation type="submission" date="2021-11" db="EMBL/GenBank/DDBJ databases">
        <title>Purpureocillium_takamizusanense_genome.</title>
        <authorList>
            <person name="Nguyen N.-H."/>
        </authorList>
    </citation>
    <scope>NUCLEOTIDE SEQUENCE</scope>
    <source>
        <strain evidence="3">PT3</strain>
    </source>
</reference>
<protein>
    <submittedName>
        <fullName evidence="3">Uncharacterized protein</fullName>
    </submittedName>
</protein>
<gene>
    <name evidence="3" type="ORF">JDV02_006289</name>
</gene>
<dbReference type="AlphaFoldDB" id="A0A9Q8QI33"/>
<feature type="compositionally biased region" description="Low complexity" evidence="2">
    <location>
        <begin position="233"/>
        <end position="247"/>
    </location>
</feature>
<feature type="compositionally biased region" description="Low complexity" evidence="2">
    <location>
        <begin position="337"/>
        <end position="350"/>
    </location>
</feature>
<evidence type="ECO:0000256" key="2">
    <source>
        <dbReference type="SAM" id="MobiDB-lite"/>
    </source>
</evidence>
<feature type="coiled-coil region" evidence="1">
    <location>
        <begin position="84"/>
        <end position="115"/>
    </location>
</feature>
<proteinExistence type="predicted"/>
<feature type="compositionally biased region" description="Basic and acidic residues" evidence="2">
    <location>
        <begin position="327"/>
        <end position="336"/>
    </location>
</feature>
<dbReference type="KEGG" id="ptkz:JDV02_006289"/>
<accession>A0A9Q8QI33</accession>
<dbReference type="GeneID" id="72068238"/>
<keyword evidence="4" id="KW-1185">Reference proteome</keyword>
<feature type="region of interest" description="Disordered" evidence="2">
    <location>
        <begin position="153"/>
        <end position="181"/>
    </location>
</feature>
<dbReference type="RefSeq" id="XP_047843654.1">
    <property type="nucleotide sequence ID" value="XM_047987668.1"/>
</dbReference>
<dbReference type="EMBL" id="CP086358">
    <property type="protein sequence ID" value="UNI20173.1"/>
    <property type="molecule type" value="Genomic_DNA"/>
</dbReference>
<evidence type="ECO:0000313" key="3">
    <source>
        <dbReference type="EMBL" id="UNI20173.1"/>
    </source>
</evidence>